<protein>
    <submittedName>
        <fullName evidence="6">TetR family transcriptional regulator</fullName>
    </submittedName>
</protein>
<dbReference type="InterPro" id="IPR050109">
    <property type="entry name" value="HTH-type_TetR-like_transc_reg"/>
</dbReference>
<dbReference type="Pfam" id="PF00440">
    <property type="entry name" value="TetR_N"/>
    <property type="match status" value="1"/>
</dbReference>
<dbReference type="GO" id="GO:0000976">
    <property type="term" value="F:transcription cis-regulatory region binding"/>
    <property type="evidence" value="ECO:0007669"/>
    <property type="project" value="TreeGrafter"/>
</dbReference>
<dbReference type="PROSITE" id="PS01081">
    <property type="entry name" value="HTH_TETR_1"/>
    <property type="match status" value="1"/>
</dbReference>
<dbReference type="EMBL" id="AP023440">
    <property type="protein sequence ID" value="BCL27429.1"/>
    <property type="molecule type" value="Genomic_DNA"/>
</dbReference>
<keyword evidence="1" id="KW-0805">Transcription regulation</keyword>
<proteinExistence type="predicted"/>
<feature type="DNA-binding region" description="H-T-H motif" evidence="4">
    <location>
        <begin position="13"/>
        <end position="32"/>
    </location>
</feature>
<evidence type="ECO:0000256" key="2">
    <source>
        <dbReference type="ARBA" id="ARBA00023125"/>
    </source>
</evidence>
<dbReference type="InterPro" id="IPR009057">
    <property type="entry name" value="Homeodomain-like_sf"/>
</dbReference>
<dbReference type="KEGG" id="sgm:GCM10017557_22880"/>
<organism evidence="6 7">
    <name type="scientific">Streptomyces aurantiacus</name>
    <dbReference type="NCBI Taxonomy" id="47760"/>
    <lineage>
        <taxon>Bacteria</taxon>
        <taxon>Bacillati</taxon>
        <taxon>Actinomycetota</taxon>
        <taxon>Actinomycetes</taxon>
        <taxon>Kitasatosporales</taxon>
        <taxon>Streptomycetaceae</taxon>
        <taxon>Streptomyces</taxon>
        <taxon>Streptomyces aurantiacus group</taxon>
    </lineage>
</organism>
<dbReference type="SUPFAM" id="SSF46689">
    <property type="entry name" value="Homeodomain-like"/>
    <property type="match status" value="1"/>
</dbReference>
<keyword evidence="3" id="KW-0804">Transcription</keyword>
<evidence type="ECO:0000256" key="4">
    <source>
        <dbReference type="PROSITE-ProRule" id="PRU00335"/>
    </source>
</evidence>
<evidence type="ECO:0000313" key="6">
    <source>
        <dbReference type="EMBL" id="BCL27429.1"/>
    </source>
</evidence>
<dbReference type="InterPro" id="IPR023772">
    <property type="entry name" value="DNA-bd_HTH_TetR-type_CS"/>
</dbReference>
<sequence length="184" mass="20772">MELFEEQGFEKTSAVQIAQRARVTTRTFFRYFPDKEEVLLADADADAVKETLVQHLLQKPDVTDTLQAVTRTLADFDWEKLGPRQILRQRDAMIASDPRLLERELIKQQQLTDALRDVLCRRGTAPDIAELAANTGSQVFRTAYRKWLEDNNDGDLTTITENVMSLLAAIMARGPVPATAARLP</sequence>
<evidence type="ECO:0000259" key="5">
    <source>
        <dbReference type="PROSITE" id="PS50977"/>
    </source>
</evidence>
<dbReference type="PROSITE" id="PS50977">
    <property type="entry name" value="HTH_TETR_2"/>
    <property type="match status" value="1"/>
</dbReference>
<reference evidence="6 7" key="1">
    <citation type="journal article" date="2014" name="Int. J. Syst. Evol. Microbiol.">
        <title>Complete genome sequence of Corynebacterium casei LMG S-19264T (=DSM 44701T), isolated from a smear-ripened cheese.</title>
        <authorList>
            <consortium name="US DOE Joint Genome Institute (JGI-PGF)"/>
            <person name="Walter F."/>
            <person name="Albersmeier A."/>
            <person name="Kalinowski J."/>
            <person name="Ruckert C."/>
        </authorList>
    </citation>
    <scope>NUCLEOTIDE SEQUENCE [LARGE SCALE GENOMIC DNA]</scope>
    <source>
        <strain evidence="6 7">JCM 4677</strain>
    </source>
</reference>
<dbReference type="GO" id="GO:0003700">
    <property type="term" value="F:DNA-binding transcription factor activity"/>
    <property type="evidence" value="ECO:0007669"/>
    <property type="project" value="TreeGrafter"/>
</dbReference>
<name>A0A7G1NWX7_9ACTN</name>
<accession>A0A7G1NWX7</accession>
<evidence type="ECO:0000256" key="1">
    <source>
        <dbReference type="ARBA" id="ARBA00023015"/>
    </source>
</evidence>
<keyword evidence="2 4" id="KW-0238">DNA-binding</keyword>
<gene>
    <name evidence="6" type="ORF">GCM10017557_22880</name>
</gene>
<dbReference type="PANTHER" id="PTHR30055">
    <property type="entry name" value="HTH-TYPE TRANSCRIPTIONAL REGULATOR RUTR"/>
    <property type="match status" value="1"/>
</dbReference>
<feature type="domain" description="HTH tetR-type" evidence="5">
    <location>
        <begin position="1"/>
        <end position="50"/>
    </location>
</feature>
<keyword evidence="7" id="KW-1185">Reference proteome</keyword>
<dbReference type="AlphaFoldDB" id="A0A7G1NWX7"/>
<dbReference type="PANTHER" id="PTHR30055:SF238">
    <property type="entry name" value="MYCOFACTOCIN BIOSYNTHESIS TRANSCRIPTIONAL REGULATOR MFTR-RELATED"/>
    <property type="match status" value="1"/>
</dbReference>
<evidence type="ECO:0000256" key="3">
    <source>
        <dbReference type="ARBA" id="ARBA00023163"/>
    </source>
</evidence>
<dbReference type="Gene3D" id="1.10.357.10">
    <property type="entry name" value="Tetracycline Repressor, domain 2"/>
    <property type="match status" value="1"/>
</dbReference>
<evidence type="ECO:0000313" key="7">
    <source>
        <dbReference type="Proteomes" id="UP000516444"/>
    </source>
</evidence>
<dbReference type="InterPro" id="IPR001647">
    <property type="entry name" value="HTH_TetR"/>
</dbReference>
<dbReference type="Proteomes" id="UP000516444">
    <property type="component" value="Chromosome"/>
</dbReference>